<dbReference type="EMBL" id="MHCX01000045">
    <property type="protein sequence ID" value="OGY28678.1"/>
    <property type="molecule type" value="Genomic_DNA"/>
</dbReference>
<name>A0A1G1WLQ4_9BACT</name>
<feature type="region of interest" description="Disordered" evidence="1">
    <location>
        <begin position="1"/>
        <end position="22"/>
    </location>
</feature>
<evidence type="ECO:0008006" key="4">
    <source>
        <dbReference type="Google" id="ProtNLM"/>
    </source>
</evidence>
<evidence type="ECO:0000313" key="3">
    <source>
        <dbReference type="Proteomes" id="UP000177821"/>
    </source>
</evidence>
<evidence type="ECO:0000256" key="1">
    <source>
        <dbReference type="SAM" id="MobiDB-lite"/>
    </source>
</evidence>
<protein>
    <recommendedName>
        <fullName evidence="4">SHS2 domain-containing protein</fullName>
    </recommendedName>
</protein>
<dbReference type="Proteomes" id="UP000177821">
    <property type="component" value="Unassembled WGS sequence"/>
</dbReference>
<comment type="caution">
    <text evidence="2">The sequence shown here is derived from an EMBL/GenBank/DDBJ whole genome shotgun (WGS) entry which is preliminary data.</text>
</comment>
<evidence type="ECO:0000313" key="2">
    <source>
        <dbReference type="EMBL" id="OGY28678.1"/>
    </source>
</evidence>
<sequence length="323" mass="36153">MLLKLPSFFSSKKQPSQESKTSDDFLVAEINQEKISLGFFTDQDTKPALVASVTEDRKADLFVVFNSSLGALAEKNPNLPNRAIIGINDPKIETMTTIARLNREKMHEEMTSEDIERVLTQVGEDYNAHGKQLFFSSVTSAVLDGVRIGNPIGARGSVLELGCFNAYLEKEKLDLYEKVAQEAKLDLEKIVPLEYCIVRAFLDSGTKDGILLRILKDFTTLSFVEESNIVGVKTFSLGSSEPDFWGEGLKIALQDFSQHPRWPTLVSFYDTENQAVLEKVAKETLEKNFANLKEVRFENLNTRLGFAQFEASLYALSVEGETL</sequence>
<reference evidence="2 3" key="1">
    <citation type="journal article" date="2016" name="Nat. Commun.">
        <title>Thousands of microbial genomes shed light on interconnected biogeochemical processes in an aquifer system.</title>
        <authorList>
            <person name="Anantharaman K."/>
            <person name="Brown C.T."/>
            <person name="Hug L.A."/>
            <person name="Sharon I."/>
            <person name="Castelle C.J."/>
            <person name="Probst A.J."/>
            <person name="Thomas B.C."/>
            <person name="Singh A."/>
            <person name="Wilkins M.J."/>
            <person name="Karaoz U."/>
            <person name="Brodie E.L."/>
            <person name="Williams K.H."/>
            <person name="Hubbard S.S."/>
            <person name="Banfield J.F."/>
        </authorList>
    </citation>
    <scope>NUCLEOTIDE SEQUENCE [LARGE SCALE GENOMIC DNA]</scope>
</reference>
<accession>A0A1G1WLQ4</accession>
<dbReference type="AlphaFoldDB" id="A0A1G1WLQ4"/>
<proteinExistence type="predicted"/>
<feature type="compositionally biased region" description="Polar residues" evidence="1">
    <location>
        <begin position="8"/>
        <end position="19"/>
    </location>
</feature>
<gene>
    <name evidence="2" type="ORF">A3J50_01010</name>
</gene>
<organism evidence="2 3">
    <name type="scientific">Candidatus Woykebacteria bacterium RIFCSPHIGHO2_02_FULL_43_16b</name>
    <dbReference type="NCBI Taxonomy" id="1802601"/>
    <lineage>
        <taxon>Bacteria</taxon>
        <taxon>Candidatus Woykeibacteriota</taxon>
    </lineage>
</organism>